<sequence length="227" mass="24813">DHTLCYNFTVIPKHRPGQPWCEVLGEVNGNKFLEYHCGSEVKPVGPLGMKVNATDTWKGQSEALRDLMEELKQKLLDVKPPISTTSGVDTTLGKGLSRPKADLFPWGGADPLILQGWMTCPCKANGCTSPSWHFVVCGSGDRTCTVVETLDNDKDLVKSLRNISNGDCRIWFEQFLVHWGKMLETTASPATAPASTQSKAMTITPITWILSVTFSCSLLLGLLGCVL</sequence>
<evidence type="ECO:0000313" key="3">
    <source>
        <dbReference type="EMBL" id="KAF5926421.1"/>
    </source>
</evidence>
<dbReference type="GO" id="GO:0002476">
    <property type="term" value="P:antigen processing and presentation of endogenous peptide antigen via MHC class Ib"/>
    <property type="evidence" value="ECO:0007669"/>
    <property type="project" value="TreeGrafter"/>
</dbReference>
<dbReference type="InterPro" id="IPR011162">
    <property type="entry name" value="MHC_I/II-like_Ag-recog"/>
</dbReference>
<evidence type="ECO:0000313" key="4">
    <source>
        <dbReference type="Proteomes" id="UP000551758"/>
    </source>
</evidence>
<dbReference type="InterPro" id="IPR037055">
    <property type="entry name" value="MHC_I-like_Ag-recog_sf"/>
</dbReference>
<gene>
    <name evidence="3" type="ORF">HPG69_013726</name>
</gene>
<dbReference type="SUPFAM" id="SSF54452">
    <property type="entry name" value="MHC antigen-recognition domain"/>
    <property type="match status" value="1"/>
</dbReference>
<keyword evidence="1" id="KW-0325">Glycoprotein</keyword>
<dbReference type="GO" id="GO:0009897">
    <property type="term" value="C:external side of plasma membrane"/>
    <property type="evidence" value="ECO:0007669"/>
    <property type="project" value="TreeGrafter"/>
</dbReference>
<dbReference type="GO" id="GO:0001916">
    <property type="term" value="P:positive regulation of T cell mediated cytotoxicity"/>
    <property type="evidence" value="ECO:0007669"/>
    <property type="project" value="TreeGrafter"/>
</dbReference>
<comment type="caution">
    <text evidence="3">The sequence shown here is derived from an EMBL/GenBank/DDBJ whole genome shotgun (WGS) entry which is preliminary data.</text>
</comment>
<dbReference type="GO" id="GO:0006955">
    <property type="term" value="P:immune response"/>
    <property type="evidence" value="ECO:0007669"/>
    <property type="project" value="TreeGrafter"/>
</dbReference>
<dbReference type="PANTHER" id="PTHR16675:SF268">
    <property type="entry name" value="UL16-BINDING PROTEIN 1"/>
    <property type="match status" value="1"/>
</dbReference>
<feature type="non-terminal residue" evidence="3">
    <location>
        <position position="1"/>
    </location>
</feature>
<keyword evidence="2" id="KW-0472">Membrane</keyword>
<protein>
    <recommendedName>
        <fullName evidence="5">MHC class I-like antigen recognition-like domain-containing protein</fullName>
    </recommendedName>
</protein>
<dbReference type="AlphaFoldDB" id="A0A7J7FEN6"/>
<evidence type="ECO:0000256" key="2">
    <source>
        <dbReference type="SAM" id="Phobius"/>
    </source>
</evidence>
<feature type="transmembrane region" description="Helical" evidence="2">
    <location>
        <begin position="206"/>
        <end position="226"/>
    </location>
</feature>
<evidence type="ECO:0000256" key="1">
    <source>
        <dbReference type="ARBA" id="ARBA00023180"/>
    </source>
</evidence>
<dbReference type="GO" id="GO:0002486">
    <property type="term" value="P:antigen processing and presentation of endogenous peptide antigen via MHC class I via ER pathway, TAP-independent"/>
    <property type="evidence" value="ECO:0007669"/>
    <property type="project" value="TreeGrafter"/>
</dbReference>
<dbReference type="InterPro" id="IPR050208">
    <property type="entry name" value="MHC_class-I_related"/>
</dbReference>
<dbReference type="EMBL" id="JACDTQ010000751">
    <property type="protein sequence ID" value="KAF5926421.1"/>
    <property type="molecule type" value="Genomic_DNA"/>
</dbReference>
<proteinExistence type="predicted"/>
<keyword evidence="2" id="KW-1133">Transmembrane helix</keyword>
<accession>A0A7J7FEN6</accession>
<dbReference type="Proteomes" id="UP000551758">
    <property type="component" value="Unassembled WGS sequence"/>
</dbReference>
<keyword evidence="2" id="KW-0812">Transmembrane</keyword>
<name>A0A7J7FEN6_DICBM</name>
<keyword evidence="4" id="KW-1185">Reference proteome</keyword>
<dbReference type="PANTHER" id="PTHR16675">
    <property type="entry name" value="MHC CLASS I-RELATED"/>
    <property type="match status" value="1"/>
</dbReference>
<dbReference type="Gene3D" id="3.30.500.10">
    <property type="entry name" value="MHC class I-like antigen recognition-like"/>
    <property type="match status" value="1"/>
</dbReference>
<organism evidence="3 4">
    <name type="scientific">Diceros bicornis minor</name>
    <name type="common">South-central black rhinoceros</name>
    <dbReference type="NCBI Taxonomy" id="77932"/>
    <lineage>
        <taxon>Eukaryota</taxon>
        <taxon>Metazoa</taxon>
        <taxon>Chordata</taxon>
        <taxon>Craniata</taxon>
        <taxon>Vertebrata</taxon>
        <taxon>Euteleostomi</taxon>
        <taxon>Mammalia</taxon>
        <taxon>Eutheria</taxon>
        <taxon>Laurasiatheria</taxon>
        <taxon>Perissodactyla</taxon>
        <taxon>Rhinocerotidae</taxon>
        <taxon>Diceros</taxon>
    </lineage>
</organism>
<dbReference type="GO" id="GO:0005615">
    <property type="term" value="C:extracellular space"/>
    <property type="evidence" value="ECO:0007669"/>
    <property type="project" value="TreeGrafter"/>
</dbReference>
<reference evidence="3 4" key="1">
    <citation type="journal article" date="2020" name="Mol. Biol. Evol.">
        <title>Interspecific Gene Flow and the Evolution of Specialization in Black and White Rhinoceros.</title>
        <authorList>
            <person name="Moodley Y."/>
            <person name="Westbury M.V."/>
            <person name="Russo I.M."/>
            <person name="Gopalakrishnan S."/>
            <person name="Rakotoarivelo A."/>
            <person name="Olsen R.A."/>
            <person name="Prost S."/>
            <person name="Tunstall T."/>
            <person name="Ryder O.A."/>
            <person name="Dalen L."/>
            <person name="Bruford M.W."/>
        </authorList>
    </citation>
    <scope>NUCLEOTIDE SEQUENCE [LARGE SCALE GENOMIC DNA]</scope>
    <source>
        <strain evidence="3">SBR-YM</strain>
        <tissue evidence="3">Skin</tissue>
    </source>
</reference>
<evidence type="ECO:0008006" key="5">
    <source>
        <dbReference type="Google" id="ProtNLM"/>
    </source>
</evidence>